<evidence type="ECO:0000256" key="1">
    <source>
        <dbReference type="ARBA" id="ARBA00004202"/>
    </source>
</evidence>
<dbReference type="Proteomes" id="UP001213972">
    <property type="component" value="Chromosome"/>
</dbReference>
<dbReference type="InterPro" id="IPR007554">
    <property type="entry name" value="Glycerophosphate_synth"/>
</dbReference>
<keyword evidence="5" id="KW-0777">Teichoic acid biosynthesis</keyword>
<dbReference type="AlphaFoldDB" id="A0AAJ5W2Z8"/>
<evidence type="ECO:0000313" key="9">
    <source>
        <dbReference type="Proteomes" id="UP001213972"/>
    </source>
</evidence>
<evidence type="ECO:0000256" key="3">
    <source>
        <dbReference type="ARBA" id="ARBA00022475"/>
    </source>
</evidence>
<dbReference type="InterPro" id="IPR043149">
    <property type="entry name" value="TagF_N"/>
</dbReference>
<reference evidence="8" key="1">
    <citation type="submission" date="2023-03" db="EMBL/GenBank/DDBJ databases">
        <title>Andean soil-derived lignocellulolytic bacterial consortium as a source of novel taxa and putative plastic-active enzymes.</title>
        <authorList>
            <person name="Diaz-Garcia L."/>
            <person name="Chuvochina M."/>
            <person name="Feuerriegel G."/>
            <person name="Bunk B."/>
            <person name="Sproer C."/>
            <person name="Streit W.R."/>
            <person name="Rodriguez L.M."/>
            <person name="Overmann J."/>
            <person name="Jimenez D.J."/>
        </authorList>
    </citation>
    <scope>NUCLEOTIDE SEQUENCE</scope>
    <source>
        <strain evidence="8">MAG 4610</strain>
    </source>
</reference>
<evidence type="ECO:0000256" key="5">
    <source>
        <dbReference type="ARBA" id="ARBA00022944"/>
    </source>
</evidence>
<dbReference type="GO" id="GO:0047355">
    <property type="term" value="F:CDP-glycerol glycerophosphotransferase activity"/>
    <property type="evidence" value="ECO:0007669"/>
    <property type="project" value="InterPro"/>
</dbReference>
<organism evidence="8 9">
    <name type="scientific">Candidatus Microbacterium phytovorans</name>
    <dbReference type="NCBI Taxonomy" id="3121374"/>
    <lineage>
        <taxon>Bacteria</taxon>
        <taxon>Bacillati</taxon>
        <taxon>Actinomycetota</taxon>
        <taxon>Actinomycetes</taxon>
        <taxon>Micrococcales</taxon>
        <taxon>Microbacteriaceae</taxon>
        <taxon>Microbacterium</taxon>
    </lineage>
</organism>
<feature type="compositionally biased region" description="Basic and acidic residues" evidence="7">
    <location>
        <begin position="350"/>
        <end position="364"/>
    </location>
</feature>
<gene>
    <name evidence="8" type="ORF">P0Y48_00895</name>
</gene>
<evidence type="ECO:0000256" key="7">
    <source>
        <dbReference type="SAM" id="MobiDB-lite"/>
    </source>
</evidence>
<name>A0AAJ5W2Z8_9MICO</name>
<sequence length="379" mass="41375">MMDTLLEGKLLALIVGAPFRLVEILVRAVHLTVRGVRLLVQESIARRIDRRLSMYGKRRLASRTTVDVNSLVLMSATGEYDSDAKYIAEELLRRGAAVAITWVLRDGSVGPFPRQFHFVRYGTARFFRALAGAKVVVHEGGALRASGAVRSPAQQWLHVGRDAPASSLGHPRNDPLVDASADRVAVVRKKVLDRLGVAESGQRFLLYTPPRRTPASVTGLAPARVRDALSERFGGTWEILIRVPAATASLSAQVLAGLPYFCRDATPYPDEQELLLIADAAMSDRSGALADFLLTGRPAFVFDPHASGAERSEDLRALPRATSHAQLVQQVIQFDDTRHRERVERILAERGADDDGRAASRVVDEILGGLPSSGRRGEP</sequence>
<keyword evidence="4" id="KW-0808">Transferase</keyword>
<evidence type="ECO:0000256" key="2">
    <source>
        <dbReference type="ARBA" id="ARBA00010488"/>
    </source>
</evidence>
<proteinExistence type="inferred from homology"/>
<comment type="subcellular location">
    <subcellularLocation>
        <location evidence="1">Cell membrane</location>
        <topology evidence="1">Peripheral membrane protein</topology>
    </subcellularLocation>
</comment>
<comment type="similarity">
    <text evidence="2">Belongs to the CDP-glycerol glycerophosphotransferase family.</text>
</comment>
<protein>
    <submittedName>
        <fullName evidence="8">CDP-glycerol glycerophosphotransferase family protein</fullName>
    </submittedName>
</protein>
<dbReference type="GO" id="GO:0005886">
    <property type="term" value="C:plasma membrane"/>
    <property type="evidence" value="ECO:0007669"/>
    <property type="project" value="UniProtKB-SubCell"/>
</dbReference>
<dbReference type="GO" id="GO:0019350">
    <property type="term" value="P:teichoic acid biosynthetic process"/>
    <property type="evidence" value="ECO:0007669"/>
    <property type="project" value="UniProtKB-KW"/>
</dbReference>
<dbReference type="SUPFAM" id="SSF53756">
    <property type="entry name" value="UDP-Glycosyltransferase/glycogen phosphorylase"/>
    <property type="match status" value="1"/>
</dbReference>
<evidence type="ECO:0000256" key="4">
    <source>
        <dbReference type="ARBA" id="ARBA00022679"/>
    </source>
</evidence>
<evidence type="ECO:0000256" key="6">
    <source>
        <dbReference type="ARBA" id="ARBA00023136"/>
    </source>
</evidence>
<keyword evidence="3" id="KW-1003">Cell membrane</keyword>
<accession>A0AAJ5W2Z8</accession>
<dbReference type="InterPro" id="IPR043148">
    <property type="entry name" value="TagF_C"/>
</dbReference>
<dbReference type="Gene3D" id="3.40.50.12580">
    <property type="match status" value="1"/>
</dbReference>
<keyword evidence="6" id="KW-0472">Membrane</keyword>
<evidence type="ECO:0000313" key="8">
    <source>
        <dbReference type="EMBL" id="WEK13801.1"/>
    </source>
</evidence>
<dbReference type="Pfam" id="PF04464">
    <property type="entry name" value="Glyphos_transf"/>
    <property type="match status" value="1"/>
</dbReference>
<dbReference type="Gene3D" id="3.40.50.11820">
    <property type="match status" value="1"/>
</dbReference>
<feature type="region of interest" description="Disordered" evidence="7">
    <location>
        <begin position="350"/>
        <end position="379"/>
    </location>
</feature>
<dbReference type="EMBL" id="CP119321">
    <property type="protein sequence ID" value="WEK13801.1"/>
    <property type="molecule type" value="Genomic_DNA"/>
</dbReference>